<dbReference type="PANTHER" id="PTHR30349">
    <property type="entry name" value="PHAGE INTEGRASE-RELATED"/>
    <property type="match status" value="1"/>
</dbReference>
<evidence type="ECO:0000256" key="8">
    <source>
        <dbReference type="ARBA" id="ARBA00023306"/>
    </source>
</evidence>
<keyword evidence="7" id="KW-0233">DNA recombination</keyword>
<evidence type="ECO:0000313" key="13">
    <source>
        <dbReference type="Proteomes" id="UP000187550"/>
    </source>
</evidence>
<keyword evidence="13" id="KW-1185">Reference proteome</keyword>
<dbReference type="InterPro" id="IPR044068">
    <property type="entry name" value="CB"/>
</dbReference>
<evidence type="ECO:0000259" key="11">
    <source>
        <dbReference type="PROSITE" id="PS51900"/>
    </source>
</evidence>
<evidence type="ECO:0000256" key="4">
    <source>
        <dbReference type="ARBA" id="ARBA00022829"/>
    </source>
</evidence>
<protein>
    <submittedName>
        <fullName evidence="12">Site-specific recombinase XerD</fullName>
    </submittedName>
</protein>
<dbReference type="InterPro" id="IPR050090">
    <property type="entry name" value="Tyrosine_recombinase_XerCD"/>
</dbReference>
<dbReference type="GO" id="GO:0007059">
    <property type="term" value="P:chromosome segregation"/>
    <property type="evidence" value="ECO:0007669"/>
    <property type="project" value="UniProtKB-KW"/>
</dbReference>
<keyword evidence="4" id="KW-0159">Chromosome partition</keyword>
<evidence type="ECO:0000256" key="3">
    <source>
        <dbReference type="ARBA" id="ARBA00022618"/>
    </source>
</evidence>
<dbReference type="CDD" id="cd00397">
    <property type="entry name" value="DNA_BRE_C"/>
    <property type="match status" value="1"/>
</dbReference>
<dbReference type="Gene3D" id="1.10.150.130">
    <property type="match status" value="1"/>
</dbReference>
<dbReference type="RefSeq" id="WP_076759318.1">
    <property type="nucleotide sequence ID" value="NZ_FTPL01000004.1"/>
</dbReference>
<dbReference type="Pfam" id="PF00589">
    <property type="entry name" value="Phage_integrase"/>
    <property type="match status" value="1"/>
</dbReference>
<feature type="domain" description="Core-binding (CB)" evidence="11">
    <location>
        <begin position="19"/>
        <end position="104"/>
    </location>
</feature>
<dbReference type="Gene3D" id="1.10.443.10">
    <property type="entry name" value="Intergrase catalytic core"/>
    <property type="match status" value="1"/>
</dbReference>
<dbReference type="PROSITE" id="PS51900">
    <property type="entry name" value="CB"/>
    <property type="match status" value="1"/>
</dbReference>
<accession>A0A1U7PSQ3</accession>
<dbReference type="GO" id="GO:0006310">
    <property type="term" value="P:DNA recombination"/>
    <property type="evidence" value="ECO:0007669"/>
    <property type="project" value="UniProtKB-KW"/>
</dbReference>
<gene>
    <name evidence="12" type="ORF">SAMN05428946_2482</name>
</gene>
<dbReference type="GO" id="GO:0003677">
    <property type="term" value="F:DNA binding"/>
    <property type="evidence" value="ECO:0007669"/>
    <property type="project" value="UniProtKB-UniRule"/>
</dbReference>
<evidence type="ECO:0000256" key="5">
    <source>
        <dbReference type="ARBA" id="ARBA00022908"/>
    </source>
</evidence>
<evidence type="ECO:0000256" key="9">
    <source>
        <dbReference type="PROSITE-ProRule" id="PRU01248"/>
    </source>
</evidence>
<evidence type="ECO:0000259" key="10">
    <source>
        <dbReference type="PROSITE" id="PS51898"/>
    </source>
</evidence>
<dbReference type="STRING" id="550447.SAMN05428946_2482"/>
<dbReference type="GO" id="GO:0051301">
    <property type="term" value="P:cell division"/>
    <property type="evidence" value="ECO:0007669"/>
    <property type="project" value="UniProtKB-KW"/>
</dbReference>
<dbReference type="InterPro" id="IPR002104">
    <property type="entry name" value="Integrase_catalytic"/>
</dbReference>
<dbReference type="AlphaFoldDB" id="A0A1U7PSQ3"/>
<feature type="domain" description="Tyr recombinase" evidence="10">
    <location>
        <begin position="125"/>
        <end position="303"/>
    </location>
</feature>
<dbReference type="EMBL" id="FTPL01000004">
    <property type="protein sequence ID" value="SIT90582.1"/>
    <property type="molecule type" value="Genomic_DNA"/>
</dbReference>
<dbReference type="SUPFAM" id="SSF56349">
    <property type="entry name" value="DNA breaking-rejoining enzymes"/>
    <property type="match status" value="1"/>
</dbReference>
<dbReference type="Pfam" id="PF02899">
    <property type="entry name" value="Phage_int_SAM_1"/>
    <property type="match status" value="1"/>
</dbReference>
<dbReference type="InterPro" id="IPR010998">
    <property type="entry name" value="Integrase_recombinase_N"/>
</dbReference>
<reference evidence="13" key="1">
    <citation type="submission" date="2017-01" db="EMBL/GenBank/DDBJ databases">
        <authorList>
            <person name="Varghese N."/>
            <person name="Submissions S."/>
        </authorList>
    </citation>
    <scope>NUCLEOTIDE SEQUENCE [LARGE SCALE GENOMIC DNA]</scope>
    <source>
        <strain evidence="13">MNA4</strain>
    </source>
</reference>
<comment type="subcellular location">
    <subcellularLocation>
        <location evidence="1">Cytoplasm</location>
    </subcellularLocation>
</comment>
<evidence type="ECO:0000256" key="2">
    <source>
        <dbReference type="ARBA" id="ARBA00022490"/>
    </source>
</evidence>
<dbReference type="GO" id="GO:0015074">
    <property type="term" value="P:DNA integration"/>
    <property type="evidence" value="ECO:0007669"/>
    <property type="project" value="UniProtKB-KW"/>
</dbReference>
<evidence type="ECO:0000313" key="12">
    <source>
        <dbReference type="EMBL" id="SIT90582.1"/>
    </source>
</evidence>
<dbReference type="InterPro" id="IPR011010">
    <property type="entry name" value="DNA_brk_join_enz"/>
</dbReference>
<name>A0A1U7PSQ3_9BACI</name>
<keyword evidence="6 9" id="KW-0238">DNA-binding</keyword>
<keyword evidence="5" id="KW-0229">DNA integration</keyword>
<dbReference type="InterPro" id="IPR013762">
    <property type="entry name" value="Integrase-like_cat_sf"/>
</dbReference>
<proteinExistence type="predicted"/>
<dbReference type="PROSITE" id="PS51898">
    <property type="entry name" value="TYR_RECOMBINASE"/>
    <property type="match status" value="1"/>
</dbReference>
<dbReference type="GO" id="GO:0005737">
    <property type="term" value="C:cytoplasm"/>
    <property type="evidence" value="ECO:0007669"/>
    <property type="project" value="UniProtKB-SubCell"/>
</dbReference>
<evidence type="ECO:0000256" key="7">
    <source>
        <dbReference type="ARBA" id="ARBA00023172"/>
    </source>
</evidence>
<evidence type="ECO:0000256" key="6">
    <source>
        <dbReference type="ARBA" id="ARBA00023125"/>
    </source>
</evidence>
<sequence length="313" mass="36628">MRRSRELSIEEKKLLMTSLTDEEAFSRFERSCQLKNLRPATIRYYRNELSAFKKSLKEININKQLSEVTQKDVEDVLLYWKESLKIVTINTRLRALKAFYTLLKKEKFIKKNPVSEMKQLRDRRRIIETLTDEEIKKIAQIIKKQNSFVGVRDFCIFLVMLDTGIRLSEICGVEVEDVQGNKLRVRITKNLEEREVYLSSTTQGYLKGYLRLRGELDTDVLFVNVDNGPLKPRAIQSRFNKYKNESRIQKQFSPHILRHTFAKRMVMSGIDAFSLAALLGHSDLTVTKRYVSLWGSDLEQISRKHSTIGKLNL</sequence>
<dbReference type="OrthoDB" id="107900at2"/>
<evidence type="ECO:0000256" key="1">
    <source>
        <dbReference type="ARBA" id="ARBA00004496"/>
    </source>
</evidence>
<organism evidence="12 13">
    <name type="scientific">Edaphobacillus lindanitolerans</name>
    <dbReference type="NCBI Taxonomy" id="550447"/>
    <lineage>
        <taxon>Bacteria</taxon>
        <taxon>Bacillati</taxon>
        <taxon>Bacillota</taxon>
        <taxon>Bacilli</taxon>
        <taxon>Bacillales</taxon>
        <taxon>Bacillaceae</taxon>
        <taxon>Edaphobacillus</taxon>
    </lineage>
</organism>
<keyword evidence="8" id="KW-0131">Cell cycle</keyword>
<keyword evidence="2" id="KW-0963">Cytoplasm</keyword>
<dbReference type="PANTHER" id="PTHR30349:SF77">
    <property type="entry name" value="TYROSINE RECOMBINASE XERC"/>
    <property type="match status" value="1"/>
</dbReference>
<dbReference type="InterPro" id="IPR004107">
    <property type="entry name" value="Integrase_SAM-like_N"/>
</dbReference>
<dbReference type="Proteomes" id="UP000187550">
    <property type="component" value="Unassembled WGS sequence"/>
</dbReference>
<keyword evidence="3" id="KW-0132">Cell division</keyword>